<sequence>MPVLYTLKKRSLISSFCLLAFSTSSHSGRPMAVDDTAIVSPQTCQLETWVQHNPHSKEYWAVPACNFGGNFEFAVGLGRVNDDTEHASYATLQGKTLLKPLQTNDWGIGFSFGTQMNTKDSSQKDWSVNVPLSISTLEDTFLVHLNLGWLRENTTHKNQTTWGIGTETQLAQPLTLTAEVYGNDRNDSFYQAGFKYMIYKDFVQLDASYGNQISSHDDAFFSVGFVFLTNTFLP</sequence>
<feature type="signal peptide" evidence="1">
    <location>
        <begin position="1"/>
        <end position="27"/>
    </location>
</feature>
<reference evidence="2 3" key="1">
    <citation type="submission" date="2018-10" db="EMBL/GenBank/DDBJ databases">
        <title>GWAS and RNA-Seq identify cryptic mechanisms of antimicrobial resistance in Acinetobacter baumannii.</title>
        <authorList>
            <person name="Sahl J.W."/>
        </authorList>
    </citation>
    <scope>NUCLEOTIDE SEQUENCE [LARGE SCALE GENOMIC DNA]</scope>
    <source>
        <strain evidence="2 3">TG41018</strain>
    </source>
</reference>
<protein>
    <recommendedName>
        <fullName evidence="4">Transporter</fullName>
    </recommendedName>
</protein>
<evidence type="ECO:0000313" key="3">
    <source>
        <dbReference type="Proteomes" id="UP000276905"/>
    </source>
</evidence>
<evidence type="ECO:0000256" key="1">
    <source>
        <dbReference type="SAM" id="SignalP"/>
    </source>
</evidence>
<gene>
    <name evidence="2" type="ORF">EA756_11470</name>
</gene>
<evidence type="ECO:0008006" key="4">
    <source>
        <dbReference type="Google" id="ProtNLM"/>
    </source>
</evidence>
<dbReference type="Proteomes" id="UP000276905">
    <property type="component" value="Unassembled WGS sequence"/>
</dbReference>
<feature type="chain" id="PRO_5018576273" description="Transporter" evidence="1">
    <location>
        <begin position="28"/>
        <end position="234"/>
    </location>
</feature>
<keyword evidence="1" id="KW-0732">Signal</keyword>
<comment type="caution">
    <text evidence="2">The sequence shown here is derived from an EMBL/GenBank/DDBJ whole genome shotgun (WGS) entry which is preliminary data.</text>
</comment>
<dbReference type="AlphaFoldDB" id="A0A3R9Y1H6"/>
<organism evidence="2 3">
    <name type="scientific">Acinetobacter lactucae</name>
    <dbReference type="NCBI Taxonomy" id="1785128"/>
    <lineage>
        <taxon>Bacteria</taxon>
        <taxon>Pseudomonadati</taxon>
        <taxon>Pseudomonadota</taxon>
        <taxon>Gammaproteobacteria</taxon>
        <taxon>Moraxellales</taxon>
        <taxon>Moraxellaceae</taxon>
        <taxon>Acinetobacter</taxon>
        <taxon>Acinetobacter calcoaceticus/baumannii complex</taxon>
    </lineage>
</organism>
<evidence type="ECO:0000313" key="2">
    <source>
        <dbReference type="EMBL" id="RSO56459.1"/>
    </source>
</evidence>
<name>A0A3R9Y1H6_9GAMM</name>
<proteinExistence type="predicted"/>
<dbReference type="RefSeq" id="WP_125699259.1">
    <property type="nucleotide sequence ID" value="NZ_RFES01000007.1"/>
</dbReference>
<dbReference type="EMBL" id="RFES01000007">
    <property type="protein sequence ID" value="RSO56459.1"/>
    <property type="molecule type" value="Genomic_DNA"/>
</dbReference>
<accession>A0A3R9Y1H6</accession>